<protein>
    <submittedName>
        <fullName evidence="1">Uncharacterized protein</fullName>
    </submittedName>
</protein>
<dbReference type="EMBL" id="BAAATE010000022">
    <property type="protein sequence ID" value="GAA2682283.1"/>
    <property type="molecule type" value="Genomic_DNA"/>
</dbReference>
<comment type="caution">
    <text evidence="1">The sequence shown here is derived from an EMBL/GenBank/DDBJ whole genome shotgun (WGS) entry which is preliminary data.</text>
</comment>
<evidence type="ECO:0000313" key="2">
    <source>
        <dbReference type="Proteomes" id="UP001501666"/>
    </source>
</evidence>
<keyword evidence="2" id="KW-1185">Reference proteome</keyword>
<gene>
    <name evidence="1" type="ORF">GCM10010412_067490</name>
</gene>
<evidence type="ECO:0000313" key="1">
    <source>
        <dbReference type="EMBL" id="GAA2682283.1"/>
    </source>
</evidence>
<accession>A0ABN3ST34</accession>
<organism evidence="1 2">
    <name type="scientific">Nonomuraea recticatena</name>
    <dbReference type="NCBI Taxonomy" id="46178"/>
    <lineage>
        <taxon>Bacteria</taxon>
        <taxon>Bacillati</taxon>
        <taxon>Actinomycetota</taxon>
        <taxon>Actinomycetes</taxon>
        <taxon>Streptosporangiales</taxon>
        <taxon>Streptosporangiaceae</taxon>
        <taxon>Nonomuraea</taxon>
    </lineage>
</organism>
<sequence length="54" mass="5960">MKVTGYADDRLRPVTELGHDRPAWRGTAGPGVVGADLRVKQFCWSYPLSALRST</sequence>
<reference evidence="1 2" key="1">
    <citation type="journal article" date="2019" name="Int. J. Syst. Evol. Microbiol.">
        <title>The Global Catalogue of Microorganisms (GCM) 10K type strain sequencing project: providing services to taxonomists for standard genome sequencing and annotation.</title>
        <authorList>
            <consortium name="The Broad Institute Genomics Platform"/>
            <consortium name="The Broad Institute Genome Sequencing Center for Infectious Disease"/>
            <person name="Wu L."/>
            <person name="Ma J."/>
        </authorList>
    </citation>
    <scope>NUCLEOTIDE SEQUENCE [LARGE SCALE GENOMIC DNA]</scope>
    <source>
        <strain evidence="1 2">JCM 6835</strain>
    </source>
</reference>
<name>A0ABN3ST34_9ACTN</name>
<dbReference type="Proteomes" id="UP001501666">
    <property type="component" value="Unassembled WGS sequence"/>
</dbReference>
<proteinExistence type="predicted"/>